<feature type="region of interest" description="Disordered" evidence="1">
    <location>
        <begin position="15"/>
        <end position="56"/>
    </location>
</feature>
<reference evidence="2" key="2">
    <citation type="submission" date="2022-06" db="UniProtKB">
        <authorList>
            <consortium name="EnsemblMetazoa"/>
        </authorList>
    </citation>
    <scope>IDENTIFICATION</scope>
    <source>
        <strain evidence="2">PS312</strain>
    </source>
</reference>
<reference evidence="3" key="1">
    <citation type="journal article" date="2008" name="Nat. Genet.">
        <title>The Pristionchus pacificus genome provides a unique perspective on nematode lifestyle and parasitism.</title>
        <authorList>
            <person name="Dieterich C."/>
            <person name="Clifton S.W."/>
            <person name="Schuster L.N."/>
            <person name="Chinwalla A."/>
            <person name="Delehaunty K."/>
            <person name="Dinkelacker I."/>
            <person name="Fulton L."/>
            <person name="Fulton R."/>
            <person name="Godfrey J."/>
            <person name="Minx P."/>
            <person name="Mitreva M."/>
            <person name="Roeseler W."/>
            <person name="Tian H."/>
            <person name="Witte H."/>
            <person name="Yang S.P."/>
            <person name="Wilson R.K."/>
            <person name="Sommer R.J."/>
        </authorList>
    </citation>
    <scope>NUCLEOTIDE SEQUENCE [LARGE SCALE GENOMIC DNA]</scope>
    <source>
        <strain evidence="3">PS312</strain>
    </source>
</reference>
<dbReference type="Proteomes" id="UP000005239">
    <property type="component" value="Unassembled WGS sequence"/>
</dbReference>
<name>A0A2A6BVN2_PRIPA</name>
<gene>
    <name evidence="2" type="primary">WBGene00281027</name>
</gene>
<evidence type="ECO:0000313" key="2">
    <source>
        <dbReference type="EnsemblMetazoa" id="PPA42658.1"/>
    </source>
</evidence>
<proteinExistence type="predicted"/>
<evidence type="ECO:0000313" key="3">
    <source>
        <dbReference type="Proteomes" id="UP000005239"/>
    </source>
</evidence>
<keyword evidence="3" id="KW-1185">Reference proteome</keyword>
<sequence length="87" mass="8772">MDSIQSRAASLAEQLAASMSSSSSESKENSASFSSSSFGGSGGSSFSGGSPFGSSTNGMTSIDNPFYIGNLSSSDQDKLRSAFSNAF</sequence>
<accession>A0A8R1YYN8</accession>
<accession>A0A2A6BVN2</accession>
<dbReference type="EnsemblMetazoa" id="PPA42658.1">
    <property type="protein sequence ID" value="PPA42658.1"/>
    <property type="gene ID" value="WBGene00281027"/>
</dbReference>
<dbReference type="AlphaFoldDB" id="A0A2A6BVN2"/>
<feature type="compositionally biased region" description="Low complexity" evidence="1">
    <location>
        <begin position="18"/>
        <end position="38"/>
    </location>
</feature>
<evidence type="ECO:0000256" key="1">
    <source>
        <dbReference type="SAM" id="MobiDB-lite"/>
    </source>
</evidence>
<protein>
    <submittedName>
        <fullName evidence="2">Uncharacterized protein</fullName>
    </submittedName>
</protein>
<organism evidence="2 3">
    <name type="scientific">Pristionchus pacificus</name>
    <name type="common">Parasitic nematode worm</name>
    <dbReference type="NCBI Taxonomy" id="54126"/>
    <lineage>
        <taxon>Eukaryota</taxon>
        <taxon>Metazoa</taxon>
        <taxon>Ecdysozoa</taxon>
        <taxon>Nematoda</taxon>
        <taxon>Chromadorea</taxon>
        <taxon>Rhabditida</taxon>
        <taxon>Rhabditina</taxon>
        <taxon>Diplogasteromorpha</taxon>
        <taxon>Diplogasteroidea</taxon>
        <taxon>Neodiplogasteridae</taxon>
        <taxon>Pristionchus</taxon>
    </lineage>
</organism>